<accession>A0A3S4LEE3</accession>
<evidence type="ECO:0000313" key="1">
    <source>
        <dbReference type="EMBL" id="VEB40406.1"/>
    </source>
</evidence>
<dbReference type="Proteomes" id="UP000275777">
    <property type="component" value="Chromosome"/>
</dbReference>
<dbReference type="EMBL" id="LR134182">
    <property type="protein sequence ID" value="VEB40406.1"/>
    <property type="molecule type" value="Genomic_DNA"/>
</dbReference>
<evidence type="ECO:0000313" key="2">
    <source>
        <dbReference type="Proteomes" id="UP000275777"/>
    </source>
</evidence>
<proteinExistence type="predicted"/>
<reference evidence="1 2" key="1">
    <citation type="submission" date="2018-12" db="EMBL/GenBank/DDBJ databases">
        <authorList>
            <consortium name="Pathogen Informatics"/>
        </authorList>
    </citation>
    <scope>NUCLEOTIDE SEQUENCE [LARGE SCALE GENOMIC DNA]</scope>
    <source>
        <strain evidence="1 2">NCTC9695</strain>
    </source>
</reference>
<protein>
    <submittedName>
        <fullName evidence="1">Uncharacterized protein</fullName>
    </submittedName>
</protein>
<gene>
    <name evidence="1" type="ORF">NCTC9695_00805</name>
</gene>
<sequence>MSKIRLHSVPAPADGRQAPLFALRCNYDYTAKYARSDRAIERAALSALFFADRIALLPRSRNGVRIAEALAPLLGLSPDPAAPARSGSRWIPTRRWPSGCNSCWICRPASTRIRTSACTASSATNCSTPSWDSTPACWAYSMCPSG</sequence>
<dbReference type="AlphaFoldDB" id="A0A3S4LEE3"/>
<name>A0A3S4LEE3_CHRVL</name>
<organism evidence="1 2">
    <name type="scientific">Chromobacterium violaceum</name>
    <dbReference type="NCBI Taxonomy" id="536"/>
    <lineage>
        <taxon>Bacteria</taxon>
        <taxon>Pseudomonadati</taxon>
        <taxon>Pseudomonadota</taxon>
        <taxon>Betaproteobacteria</taxon>
        <taxon>Neisseriales</taxon>
        <taxon>Chromobacteriaceae</taxon>
        <taxon>Chromobacterium</taxon>
    </lineage>
</organism>